<dbReference type="PANTHER" id="PTHR33143:SF1">
    <property type="entry name" value="OS04G0417600 PROTEIN"/>
    <property type="match status" value="1"/>
</dbReference>
<feature type="region of interest" description="Disordered" evidence="1">
    <location>
        <begin position="156"/>
        <end position="191"/>
    </location>
</feature>
<dbReference type="InterPro" id="IPR008889">
    <property type="entry name" value="VQ"/>
</dbReference>
<evidence type="ECO:0000256" key="1">
    <source>
        <dbReference type="SAM" id="MobiDB-lite"/>
    </source>
</evidence>
<reference evidence="3 4" key="2">
    <citation type="journal article" date="2013" name="Plant Cell Physiol.">
        <title>Rice Annotation Project Database (RAP-DB): an integrative and interactive database for rice genomics.</title>
        <authorList>
            <person name="Sakai H."/>
            <person name="Lee S.S."/>
            <person name="Tanaka T."/>
            <person name="Numa H."/>
            <person name="Kim J."/>
            <person name="Kawahara Y."/>
            <person name="Wakimoto H."/>
            <person name="Yang C.C."/>
            <person name="Iwamoto M."/>
            <person name="Abe T."/>
            <person name="Yamada Y."/>
            <person name="Muto A."/>
            <person name="Inokuchi H."/>
            <person name="Ikemura T."/>
            <person name="Matsumoto T."/>
            <person name="Sasaki T."/>
            <person name="Itoh T."/>
        </authorList>
    </citation>
    <scope>NUCLEOTIDE SEQUENCE [LARGE SCALE GENOMIC DNA]</scope>
    <source>
        <strain evidence="4">cv. Nipponbare</strain>
    </source>
</reference>
<dbReference type="STRING" id="39947.A0A0P0WA21"/>
<gene>
    <name evidence="3" type="ordered locus">Os04g0417600</name>
    <name evidence="3" type="ORF">OSNPB_040417600</name>
</gene>
<name>A0A0P0WA21_ORYSJ</name>
<dbReference type="PaxDb" id="39947-A0A0P0WA21"/>
<dbReference type="eggNOG" id="ENOG502S37N">
    <property type="taxonomic scope" value="Eukaryota"/>
</dbReference>
<organism evidence="3 4">
    <name type="scientific">Oryza sativa subsp. japonica</name>
    <name type="common">Rice</name>
    <dbReference type="NCBI Taxonomy" id="39947"/>
    <lineage>
        <taxon>Eukaryota</taxon>
        <taxon>Viridiplantae</taxon>
        <taxon>Streptophyta</taxon>
        <taxon>Embryophyta</taxon>
        <taxon>Tracheophyta</taxon>
        <taxon>Spermatophyta</taxon>
        <taxon>Magnoliopsida</taxon>
        <taxon>Liliopsida</taxon>
        <taxon>Poales</taxon>
        <taxon>Poaceae</taxon>
        <taxon>BOP clade</taxon>
        <taxon>Oryzoideae</taxon>
        <taxon>Oryzeae</taxon>
        <taxon>Oryzinae</taxon>
        <taxon>Oryza</taxon>
        <taxon>Oryza sativa</taxon>
    </lineage>
</organism>
<feature type="compositionally biased region" description="Gly residues" evidence="1">
    <location>
        <begin position="360"/>
        <end position="371"/>
    </location>
</feature>
<dbReference type="Pfam" id="PF05678">
    <property type="entry name" value="VQ"/>
    <property type="match status" value="1"/>
</dbReference>
<feature type="compositionally biased region" description="Low complexity" evidence="1">
    <location>
        <begin position="156"/>
        <end position="168"/>
    </location>
</feature>
<evidence type="ECO:0000313" key="3">
    <source>
        <dbReference type="EMBL" id="BAS89166.1"/>
    </source>
</evidence>
<feature type="non-terminal residue" evidence="3">
    <location>
        <position position="1"/>
    </location>
</feature>
<dbReference type="InterPro" id="IPR039607">
    <property type="entry name" value="VQ_8/17/18/20/21/25"/>
</dbReference>
<keyword evidence="4" id="KW-1185">Reference proteome</keyword>
<reference evidence="4" key="1">
    <citation type="journal article" date="2005" name="Nature">
        <title>The map-based sequence of the rice genome.</title>
        <authorList>
            <consortium name="International rice genome sequencing project (IRGSP)"/>
            <person name="Matsumoto T."/>
            <person name="Wu J."/>
            <person name="Kanamori H."/>
            <person name="Katayose Y."/>
            <person name="Fujisawa M."/>
            <person name="Namiki N."/>
            <person name="Mizuno H."/>
            <person name="Yamamoto K."/>
            <person name="Antonio B.A."/>
            <person name="Baba T."/>
            <person name="Sakata K."/>
            <person name="Nagamura Y."/>
            <person name="Aoki H."/>
            <person name="Arikawa K."/>
            <person name="Arita K."/>
            <person name="Bito T."/>
            <person name="Chiden Y."/>
            <person name="Fujitsuka N."/>
            <person name="Fukunaka R."/>
            <person name="Hamada M."/>
            <person name="Harada C."/>
            <person name="Hayashi A."/>
            <person name="Hijishita S."/>
            <person name="Honda M."/>
            <person name="Hosokawa S."/>
            <person name="Ichikawa Y."/>
            <person name="Idonuma A."/>
            <person name="Iijima M."/>
            <person name="Ikeda M."/>
            <person name="Ikeno M."/>
            <person name="Ito K."/>
            <person name="Ito S."/>
            <person name="Ito T."/>
            <person name="Ito Y."/>
            <person name="Ito Y."/>
            <person name="Iwabuchi A."/>
            <person name="Kamiya K."/>
            <person name="Karasawa W."/>
            <person name="Kurita K."/>
            <person name="Katagiri S."/>
            <person name="Kikuta A."/>
            <person name="Kobayashi H."/>
            <person name="Kobayashi N."/>
            <person name="Machita K."/>
            <person name="Maehara T."/>
            <person name="Masukawa M."/>
            <person name="Mizubayashi T."/>
            <person name="Mukai Y."/>
            <person name="Nagasaki H."/>
            <person name="Nagata Y."/>
            <person name="Naito S."/>
            <person name="Nakashima M."/>
            <person name="Nakama Y."/>
            <person name="Nakamichi Y."/>
            <person name="Nakamura M."/>
            <person name="Meguro A."/>
            <person name="Negishi M."/>
            <person name="Ohta I."/>
            <person name="Ohta T."/>
            <person name="Okamoto M."/>
            <person name="Ono N."/>
            <person name="Saji S."/>
            <person name="Sakaguchi M."/>
            <person name="Sakai K."/>
            <person name="Shibata M."/>
            <person name="Shimokawa T."/>
            <person name="Song J."/>
            <person name="Takazaki Y."/>
            <person name="Terasawa K."/>
            <person name="Tsugane M."/>
            <person name="Tsuji K."/>
            <person name="Ueda S."/>
            <person name="Waki K."/>
            <person name="Yamagata H."/>
            <person name="Yamamoto M."/>
            <person name="Yamamoto S."/>
            <person name="Yamane H."/>
            <person name="Yoshiki S."/>
            <person name="Yoshihara R."/>
            <person name="Yukawa K."/>
            <person name="Zhong H."/>
            <person name="Yano M."/>
            <person name="Yuan Q."/>
            <person name="Ouyang S."/>
            <person name="Liu J."/>
            <person name="Jones K.M."/>
            <person name="Gansberger K."/>
            <person name="Moffat K."/>
            <person name="Hill J."/>
            <person name="Bera J."/>
            <person name="Fadrosh D."/>
            <person name="Jin S."/>
            <person name="Johri S."/>
            <person name="Kim M."/>
            <person name="Overton L."/>
            <person name="Reardon M."/>
            <person name="Tsitrin T."/>
            <person name="Vuong H."/>
            <person name="Weaver B."/>
            <person name="Ciecko A."/>
            <person name="Tallon L."/>
            <person name="Jackson J."/>
            <person name="Pai G."/>
            <person name="Aken S.V."/>
            <person name="Utterback T."/>
            <person name="Reidmuller S."/>
            <person name="Feldblyum T."/>
            <person name="Hsiao J."/>
            <person name="Zismann V."/>
            <person name="Iobst S."/>
            <person name="de Vazeille A.R."/>
            <person name="Buell C.R."/>
            <person name="Ying K."/>
            <person name="Li Y."/>
            <person name="Lu T."/>
            <person name="Huang Y."/>
            <person name="Zhao Q."/>
            <person name="Feng Q."/>
            <person name="Zhang L."/>
            <person name="Zhu J."/>
            <person name="Weng Q."/>
            <person name="Mu J."/>
            <person name="Lu Y."/>
            <person name="Fan D."/>
            <person name="Liu Y."/>
            <person name="Guan J."/>
            <person name="Zhang Y."/>
            <person name="Yu S."/>
            <person name="Liu X."/>
            <person name="Zhang Y."/>
            <person name="Hong G."/>
            <person name="Han B."/>
            <person name="Choisne N."/>
            <person name="Demange N."/>
            <person name="Orjeda G."/>
            <person name="Samain S."/>
            <person name="Cattolico L."/>
            <person name="Pelletier E."/>
            <person name="Couloux A."/>
            <person name="Segurens B."/>
            <person name="Wincker P."/>
            <person name="D'Hont A."/>
            <person name="Scarpelli C."/>
            <person name="Weissenbach J."/>
            <person name="Salanoubat M."/>
            <person name="Quetier F."/>
            <person name="Yu Y."/>
            <person name="Kim H.R."/>
            <person name="Rambo T."/>
            <person name="Currie J."/>
            <person name="Collura K."/>
            <person name="Luo M."/>
            <person name="Yang T."/>
            <person name="Ammiraju J.S.S."/>
            <person name="Engler F."/>
            <person name="Soderlund C."/>
            <person name="Wing R.A."/>
            <person name="Palmer L.E."/>
            <person name="de la Bastide M."/>
            <person name="Spiegel L."/>
            <person name="Nascimento L."/>
            <person name="Zutavern T."/>
            <person name="O'Shaughnessy A."/>
            <person name="Dike S."/>
            <person name="Dedhia N."/>
            <person name="Preston R."/>
            <person name="Balija V."/>
            <person name="McCombie W.R."/>
            <person name="Chow T."/>
            <person name="Chen H."/>
            <person name="Chung M."/>
            <person name="Chen C."/>
            <person name="Shaw J."/>
            <person name="Wu H."/>
            <person name="Hsiao K."/>
            <person name="Chao Y."/>
            <person name="Chu M."/>
            <person name="Cheng C."/>
            <person name="Hour A."/>
            <person name="Lee P."/>
            <person name="Lin S."/>
            <person name="Lin Y."/>
            <person name="Liou J."/>
            <person name="Liu S."/>
            <person name="Hsing Y."/>
            <person name="Raghuvanshi S."/>
            <person name="Mohanty A."/>
            <person name="Bharti A.K."/>
            <person name="Gaur A."/>
            <person name="Gupta V."/>
            <person name="Kumar D."/>
            <person name="Ravi V."/>
            <person name="Vij S."/>
            <person name="Kapur A."/>
            <person name="Khurana P."/>
            <person name="Khurana P."/>
            <person name="Khurana J.P."/>
            <person name="Tyagi A.K."/>
            <person name="Gaikwad K."/>
            <person name="Singh A."/>
            <person name="Dalal V."/>
            <person name="Srivastava S."/>
            <person name="Dixit A."/>
            <person name="Pal A.K."/>
            <person name="Ghazi I.A."/>
            <person name="Yadav M."/>
            <person name="Pandit A."/>
            <person name="Bhargava A."/>
            <person name="Sureshbabu K."/>
            <person name="Batra K."/>
            <person name="Sharma T.R."/>
            <person name="Mohapatra T."/>
            <person name="Singh N.K."/>
            <person name="Messing J."/>
            <person name="Nelson A.B."/>
            <person name="Fuks G."/>
            <person name="Kavchok S."/>
            <person name="Keizer G."/>
            <person name="Linton E."/>
            <person name="Llaca V."/>
            <person name="Song R."/>
            <person name="Tanyolac B."/>
            <person name="Young S."/>
            <person name="Ho-Il K."/>
            <person name="Hahn J.H."/>
            <person name="Sangsakoo G."/>
            <person name="Vanavichit A."/>
            <person name="de Mattos Luiz.A.T."/>
            <person name="Zimmer P.D."/>
            <person name="Malone G."/>
            <person name="Dellagostin O."/>
            <person name="de Oliveira A.C."/>
            <person name="Bevan M."/>
            <person name="Bancroft I."/>
            <person name="Minx P."/>
            <person name="Cordum H."/>
            <person name="Wilson R."/>
            <person name="Cheng Z."/>
            <person name="Jin W."/>
            <person name="Jiang J."/>
            <person name="Leong S.A."/>
            <person name="Iwama H."/>
            <person name="Gojobori T."/>
            <person name="Itoh T."/>
            <person name="Niimura Y."/>
            <person name="Fujii Y."/>
            <person name="Habara T."/>
            <person name="Sakai H."/>
            <person name="Sato Y."/>
            <person name="Wilson G."/>
            <person name="Kumar K."/>
            <person name="McCouch S."/>
            <person name="Juretic N."/>
            <person name="Hoen D."/>
            <person name="Wright S."/>
            <person name="Bruskiewich R."/>
            <person name="Bureau T."/>
            <person name="Miyao A."/>
            <person name="Hirochika H."/>
            <person name="Nishikawa T."/>
            <person name="Kadowaki K."/>
            <person name="Sugiura M."/>
            <person name="Burr B."/>
            <person name="Sasaki T."/>
        </authorList>
    </citation>
    <scope>NUCLEOTIDE SEQUENCE [LARGE SCALE GENOMIC DNA]</scope>
    <source>
        <strain evidence="4">cv. Nipponbare</strain>
    </source>
</reference>
<dbReference type="InParanoid" id="A0A0P0WA21"/>
<sequence>YLISINQYIKSIISFKRGAVLQHSYVKQNNTLRFSEKRKPTRRIDFSLPFLAFAEVSSTHTHTHTHSLSLSLSAPLCLPHVEPFPFPFPTRLAVPPPPRPPPLPRRRRAPAAAELHQLPRARGGLPGGDGIPVVDVAVAVAVVRAASAAADDAAAAASGPAPPAAQRADGVARHQEAVARREQQQPPPRAPVIIYDASPKIIHAKPNEFMALVQRLTGPGSGPPAPPHQGEAQAQDYPMMDEAAAQQFFPPELLLSPSAAMSPAARLATIERSVRPMPEPAPEYVDITNGGGGGGVDDGGLAAILGSIRPGILSPLPSSLPPAAVPGQFSPLPFDASCISWLNELSPILRAASAGAASSGSGGGGSGGNTSNGGAARPPPSYYADPFVPSPRHLLATPTVPSPATCAELFSNLPDL</sequence>
<dbReference type="Proteomes" id="UP000059680">
    <property type="component" value="Chromosome 4"/>
</dbReference>
<dbReference type="PANTHER" id="PTHR33143">
    <property type="entry name" value="F16F4.1 PROTEIN-RELATED"/>
    <property type="match status" value="1"/>
</dbReference>
<feature type="domain" description="VQ" evidence="2">
    <location>
        <begin position="197"/>
        <end position="223"/>
    </location>
</feature>
<dbReference type="AlphaFoldDB" id="A0A0P0WA21"/>
<proteinExistence type="evidence at protein level"/>
<feature type="region of interest" description="Disordered" evidence="1">
    <location>
        <begin position="354"/>
        <end position="383"/>
    </location>
</feature>
<protein>
    <submittedName>
        <fullName evidence="3">Os04g0417600 protein</fullName>
    </submittedName>
</protein>
<accession>A0A0P0WA21</accession>
<dbReference type="GO" id="GO:0005634">
    <property type="term" value="C:nucleus"/>
    <property type="evidence" value="ECO:0000318"/>
    <property type="project" value="GO_Central"/>
</dbReference>
<keyword evidence="5" id="KW-1267">Proteomics identification</keyword>
<evidence type="ECO:0000313" key="4">
    <source>
        <dbReference type="Proteomes" id="UP000059680"/>
    </source>
</evidence>
<dbReference type="EMBL" id="AP014960">
    <property type="protein sequence ID" value="BAS89166.1"/>
    <property type="molecule type" value="Genomic_DNA"/>
</dbReference>
<evidence type="ECO:0007829" key="5">
    <source>
        <dbReference type="PeptideAtlas" id="A0A0P0WA21"/>
    </source>
</evidence>
<evidence type="ECO:0000259" key="2">
    <source>
        <dbReference type="Pfam" id="PF05678"/>
    </source>
</evidence>
<feature type="compositionally biased region" description="Basic and acidic residues" evidence="1">
    <location>
        <begin position="170"/>
        <end position="183"/>
    </location>
</feature>
<dbReference type="FunCoup" id="A0A0P0WA21">
    <property type="interactions" value="742"/>
</dbReference>
<reference evidence="3 4" key="3">
    <citation type="journal article" date="2013" name="Rice">
        <title>Improvement of the Oryza sativa Nipponbare reference genome using next generation sequence and optical map data.</title>
        <authorList>
            <person name="Kawahara Y."/>
            <person name="de la Bastide M."/>
            <person name="Hamilton J.P."/>
            <person name="Kanamori H."/>
            <person name="McCombie W.R."/>
            <person name="Ouyang S."/>
            <person name="Schwartz D.C."/>
            <person name="Tanaka T."/>
            <person name="Wu J."/>
            <person name="Zhou S."/>
            <person name="Childs K.L."/>
            <person name="Davidson R.M."/>
            <person name="Lin H."/>
            <person name="Quesada-Ocampo L."/>
            <person name="Vaillancourt B."/>
            <person name="Sakai H."/>
            <person name="Lee S.S."/>
            <person name="Kim J."/>
            <person name="Numa H."/>
            <person name="Itoh T."/>
            <person name="Buell C.R."/>
            <person name="Matsumoto T."/>
        </authorList>
    </citation>
    <scope>NUCLEOTIDE SEQUENCE [LARGE SCALE GENOMIC DNA]</scope>
    <source>
        <strain evidence="4">cv. Nipponbare</strain>
    </source>
</reference>
<dbReference type="Gramene" id="Os04t0417600-00">
    <property type="protein sequence ID" value="Os04t0417600-00"/>
    <property type="gene ID" value="Os04g0417600"/>
</dbReference>